<accession>A0ABR2Z163</accession>
<protein>
    <recommendedName>
        <fullName evidence="1">SGNH hydrolase-type esterase domain-containing protein</fullName>
    </recommendedName>
</protein>
<name>A0ABR2Z163_9CHLO</name>
<dbReference type="InterPro" id="IPR013830">
    <property type="entry name" value="SGNH_hydro"/>
</dbReference>
<reference evidence="2 3" key="1">
    <citation type="journal article" date="2024" name="Nat. Commun.">
        <title>Phylogenomics reveals the evolutionary origins of lichenization in chlorophyte algae.</title>
        <authorList>
            <person name="Puginier C."/>
            <person name="Libourel C."/>
            <person name="Otte J."/>
            <person name="Skaloud P."/>
            <person name="Haon M."/>
            <person name="Grisel S."/>
            <person name="Petersen M."/>
            <person name="Berrin J.G."/>
            <person name="Delaux P.M."/>
            <person name="Dal Grande F."/>
            <person name="Keller J."/>
        </authorList>
    </citation>
    <scope>NUCLEOTIDE SEQUENCE [LARGE SCALE GENOMIC DNA]</scope>
    <source>
        <strain evidence="2 3">SAG 216-7</strain>
    </source>
</reference>
<gene>
    <name evidence="2" type="ORF">WJX75_006033</name>
</gene>
<evidence type="ECO:0000313" key="2">
    <source>
        <dbReference type="EMBL" id="KAK9917581.1"/>
    </source>
</evidence>
<dbReference type="Proteomes" id="UP001491310">
    <property type="component" value="Unassembled WGS sequence"/>
</dbReference>
<organism evidence="2 3">
    <name type="scientific">Coccomyxa subellipsoidea</name>
    <dbReference type="NCBI Taxonomy" id="248742"/>
    <lineage>
        <taxon>Eukaryota</taxon>
        <taxon>Viridiplantae</taxon>
        <taxon>Chlorophyta</taxon>
        <taxon>core chlorophytes</taxon>
        <taxon>Trebouxiophyceae</taxon>
        <taxon>Trebouxiophyceae incertae sedis</taxon>
        <taxon>Coccomyxaceae</taxon>
        <taxon>Coccomyxa</taxon>
    </lineage>
</organism>
<evidence type="ECO:0000313" key="3">
    <source>
        <dbReference type="Proteomes" id="UP001491310"/>
    </source>
</evidence>
<feature type="domain" description="SGNH hydrolase-type esterase" evidence="1">
    <location>
        <begin position="164"/>
        <end position="347"/>
    </location>
</feature>
<dbReference type="CDD" id="cd00229">
    <property type="entry name" value="SGNH_hydrolase"/>
    <property type="match status" value="1"/>
</dbReference>
<dbReference type="Pfam" id="PF13472">
    <property type="entry name" value="Lipase_GDSL_2"/>
    <property type="match status" value="1"/>
</dbReference>
<evidence type="ECO:0000259" key="1">
    <source>
        <dbReference type="Pfam" id="PF13472"/>
    </source>
</evidence>
<dbReference type="PANTHER" id="PTHR34407">
    <property type="entry name" value="EXPRESSED PROTEIN"/>
    <property type="match status" value="1"/>
</dbReference>
<proteinExistence type="predicted"/>
<dbReference type="SUPFAM" id="SSF52266">
    <property type="entry name" value="SGNH hydrolase"/>
    <property type="match status" value="1"/>
</dbReference>
<dbReference type="EMBL" id="JALJOT010000002">
    <property type="protein sequence ID" value="KAK9917581.1"/>
    <property type="molecule type" value="Genomic_DNA"/>
</dbReference>
<comment type="caution">
    <text evidence="2">The sequence shown here is derived from an EMBL/GenBank/DDBJ whole genome shotgun (WGS) entry which is preliminary data.</text>
</comment>
<sequence length="514" mass="57628">MLVNGLLRTIYNNCLADEEQLLERTLGQRQTYWVQLVQELPQTLSSPNCMLHGLLQHCPVPSHEHVPRRSRHMLRAGGESLLASGLRQPALMDMASSMLQKHRSLFQPQIRAEVVLGALQQSFLKETLISPDMYKQGARNWGDPTRLQRFFRKLLHGDLVKVVAVGGSVTTGMGARNGNESYVQRIHAWLRSLGTEDHPVRMEFTNSAVSATTSSYTSQCVSDFVPEDADLVLVEFSVNDWETVDPATFTWMDNSLRRGFERLLRKLLRLRSEPALLVLHWWAPLHFQSSFWKVAEDELDVIASFYRLQSISFRDAFYSLIMADRPGFRLEDIFCDIVHPNAVGHRLFAELVVLQLQEVLAGLLLAPASSNTWLQAMPPPLFHGNEASGKAVCLKGNALLSAVVSAKGDWKWVDEAKQASVSCSGGCSCLPSRFELLHDQQVSQVYWFYFFVTMLPQPAAQDCHLSVRVESALVPNGVSKVKVTSLMVSEDDRAENKKLFTVLDTTDAEGNNSG</sequence>
<dbReference type="Gene3D" id="3.40.50.1110">
    <property type="entry name" value="SGNH hydrolase"/>
    <property type="match status" value="1"/>
</dbReference>
<dbReference type="PANTHER" id="PTHR34407:SF1">
    <property type="entry name" value="SGNH HYDROLASE-TYPE ESTERASE DOMAIN-CONTAINING PROTEIN"/>
    <property type="match status" value="1"/>
</dbReference>
<dbReference type="InterPro" id="IPR036514">
    <property type="entry name" value="SGNH_hydro_sf"/>
</dbReference>
<keyword evidence="3" id="KW-1185">Reference proteome</keyword>